<dbReference type="RefSeq" id="WP_248413258.1">
    <property type="nucleotide sequence ID" value="NZ_JALPQF010000011.1"/>
</dbReference>
<dbReference type="Pfam" id="PF00403">
    <property type="entry name" value="HMA"/>
    <property type="match status" value="1"/>
</dbReference>
<name>A0ABT0HAD4_9FLAO</name>
<reference evidence="3" key="1">
    <citation type="submission" date="2022-04" db="EMBL/GenBank/DDBJ databases">
        <authorList>
            <person name="Ren T."/>
        </authorList>
    </citation>
    <scope>NUCLEOTIDE SEQUENCE</scope>
    <source>
        <strain evidence="3">F63249</strain>
    </source>
</reference>
<keyword evidence="4" id="KW-1185">Reference proteome</keyword>
<evidence type="ECO:0000313" key="4">
    <source>
        <dbReference type="Proteomes" id="UP001203687"/>
    </source>
</evidence>
<dbReference type="InterPro" id="IPR036163">
    <property type="entry name" value="HMA_dom_sf"/>
</dbReference>
<evidence type="ECO:0000313" key="3">
    <source>
        <dbReference type="EMBL" id="MCK8481307.1"/>
    </source>
</evidence>
<organism evidence="3 4">
    <name type="scientific">Psychroserpens algicola</name>
    <dbReference type="NCBI Taxonomy" id="1719034"/>
    <lineage>
        <taxon>Bacteria</taxon>
        <taxon>Pseudomonadati</taxon>
        <taxon>Bacteroidota</taxon>
        <taxon>Flavobacteriia</taxon>
        <taxon>Flavobacteriales</taxon>
        <taxon>Flavobacteriaceae</taxon>
        <taxon>Psychroserpens</taxon>
    </lineage>
</organism>
<evidence type="ECO:0000256" key="1">
    <source>
        <dbReference type="SAM" id="SignalP"/>
    </source>
</evidence>
<feature type="signal peptide" evidence="1">
    <location>
        <begin position="1"/>
        <end position="18"/>
    </location>
</feature>
<dbReference type="Gene3D" id="3.30.70.100">
    <property type="match status" value="1"/>
</dbReference>
<dbReference type="EMBL" id="JALPQF010000011">
    <property type="protein sequence ID" value="MCK8481307.1"/>
    <property type="molecule type" value="Genomic_DNA"/>
</dbReference>
<keyword evidence="1" id="KW-0732">Signal</keyword>
<accession>A0ABT0HAD4</accession>
<gene>
    <name evidence="3" type="ORF">MUY34_11775</name>
</gene>
<proteinExistence type="predicted"/>
<feature type="domain" description="HMA" evidence="2">
    <location>
        <begin position="28"/>
        <end position="85"/>
    </location>
</feature>
<evidence type="ECO:0000259" key="2">
    <source>
        <dbReference type="Pfam" id="PF00403"/>
    </source>
</evidence>
<comment type="caution">
    <text evidence="3">The sequence shown here is derived from an EMBL/GenBank/DDBJ whole genome shotgun (WGS) entry which is preliminary data.</text>
</comment>
<dbReference type="InterPro" id="IPR006121">
    <property type="entry name" value="HMA_dom"/>
</dbReference>
<dbReference type="SUPFAM" id="SSF55008">
    <property type="entry name" value="HMA, heavy metal-associated domain"/>
    <property type="match status" value="1"/>
</dbReference>
<dbReference type="Proteomes" id="UP001203687">
    <property type="component" value="Unassembled WGS sequence"/>
</dbReference>
<protein>
    <submittedName>
        <fullName evidence="3">Heavy-metal-associated domain-containing protein</fullName>
    </submittedName>
</protein>
<sequence>MKKVLLLFAVVLTTAAFAQNKNAKASIEVDGVCLMCKDRIEKAAIRTKGVKSAVWNVETHELKLIFDERKTDLKKISAKVASVGHDTKEIKATDEAYNSVHPCCRYRDENVVGDHKN</sequence>
<feature type="chain" id="PRO_5046820154" evidence="1">
    <location>
        <begin position="19"/>
        <end position="117"/>
    </location>
</feature>